<evidence type="ECO:0000313" key="2">
    <source>
        <dbReference type="EMBL" id="VVE50302.1"/>
    </source>
</evidence>
<keyword evidence="2" id="KW-0378">Hydrolase</keyword>
<dbReference type="Proteomes" id="UP000400981">
    <property type="component" value="Unassembled WGS sequence"/>
</dbReference>
<dbReference type="EMBL" id="CABPSH010000025">
    <property type="protein sequence ID" value="VVE50302.1"/>
    <property type="molecule type" value="Genomic_DNA"/>
</dbReference>
<feature type="compositionally biased region" description="Low complexity" evidence="1">
    <location>
        <begin position="126"/>
        <end position="140"/>
    </location>
</feature>
<organism evidence="2 3">
    <name type="scientific">Pandoraea eparura</name>
    <dbReference type="NCBI Taxonomy" id="2508291"/>
    <lineage>
        <taxon>Bacteria</taxon>
        <taxon>Pseudomonadati</taxon>
        <taxon>Pseudomonadota</taxon>
        <taxon>Betaproteobacteria</taxon>
        <taxon>Burkholderiales</taxon>
        <taxon>Burkholderiaceae</taxon>
        <taxon>Pandoraea</taxon>
    </lineage>
</organism>
<keyword evidence="3" id="KW-1185">Reference proteome</keyword>
<evidence type="ECO:0000256" key="1">
    <source>
        <dbReference type="SAM" id="MobiDB-lite"/>
    </source>
</evidence>
<protein>
    <submittedName>
        <fullName evidence="2">tRNA nuclease CdiA-2</fullName>
        <ecNumber evidence="2">3.1.-.-</ecNumber>
    </submittedName>
</protein>
<feature type="region of interest" description="Disordered" evidence="1">
    <location>
        <begin position="126"/>
        <end position="161"/>
    </location>
</feature>
<proteinExistence type="predicted"/>
<sequence length="673" mass="68494">MGGDLNIASVQDTSESSAHQQSMGGGMNLSMGGASGSANYMRGNASGNYAGVEEQSGIQAGGGGFDVGVMGNTDLKGAYIASTADPSKNQLTTATLTFSDIENHSEYSANSFGVGGGATVGNGGANERTTGNSSGKNTGGISPMLPQMESGSERATTRTGVSEGTITLTDEANQRQDLASLNRDTTDLNGTVTRTPDLQDLLNDQSRLMQAATAAGEAVARDIGTYADKKADEALKLAKKTDDPALKAQYLQEAKDWSEGGDYRATMHAAGGAIVAGLGGGNALGGALGAGLTSKLGPVLNKLSDEIKNASPTGNADVDRALGQIVATGVGTAVGAVAGGTSGAVTGFNTDRFNRQLHLDEKQWINDRESAYAKKYGLTPEQARDELTMQANLQVQSGTPATWNQRASDFLRQAHGMLPADGNSGPGYMFFATPEQKANVDMYAKHYANGTGMNTPGGQAIKDSMSREQAYRDAYAKGTIGAAAGAATIAIGGPLVALPGTPIFSTGGILGPSAAASANGTGVISAAINAGSQYVQNGDINPVDVAGAYVTGVAGASGGLIRNMIINAIGGATTTTINNLIHGTNESILTHTISSGLFSSIGYNAGSITAKSINSIMRPTIGNSSSWAKPGVWSRSGYNVFNPNSSATIGGVFTGGALQEVAQNKTKKTEHKK</sequence>
<dbReference type="GO" id="GO:0016787">
    <property type="term" value="F:hydrolase activity"/>
    <property type="evidence" value="ECO:0007669"/>
    <property type="project" value="UniProtKB-KW"/>
</dbReference>
<feature type="region of interest" description="Disordered" evidence="1">
    <location>
        <begin position="1"/>
        <end position="29"/>
    </location>
</feature>
<feature type="compositionally biased region" description="Polar residues" evidence="1">
    <location>
        <begin position="8"/>
        <end position="21"/>
    </location>
</feature>
<accession>A0A5E4YP63</accession>
<dbReference type="AlphaFoldDB" id="A0A5E4YP63"/>
<name>A0A5E4YP63_9BURK</name>
<evidence type="ECO:0000313" key="3">
    <source>
        <dbReference type="Proteomes" id="UP000400981"/>
    </source>
</evidence>
<gene>
    <name evidence="2" type="primary">cdiA2_2</name>
    <name evidence="2" type="ORF">PEP31012_04669</name>
</gene>
<reference evidence="2 3" key="1">
    <citation type="submission" date="2019-08" db="EMBL/GenBank/DDBJ databases">
        <authorList>
            <person name="Peeters C."/>
        </authorList>
    </citation>
    <scope>NUCLEOTIDE SEQUENCE [LARGE SCALE GENOMIC DNA]</scope>
    <source>
        <strain evidence="2 3">LMG 31012</strain>
    </source>
</reference>
<dbReference type="EC" id="3.1.-.-" evidence="2"/>